<protein>
    <submittedName>
        <fullName evidence="1">Transcriptional regulator</fullName>
    </submittedName>
</protein>
<comment type="caution">
    <text evidence="1">The sequence shown here is derived from an EMBL/GenBank/DDBJ whole genome shotgun (WGS) entry which is preliminary data.</text>
</comment>
<name>A0A6P0BGN8_RHILE</name>
<evidence type="ECO:0000313" key="1">
    <source>
        <dbReference type="EMBL" id="NEI39157.1"/>
    </source>
</evidence>
<proteinExistence type="predicted"/>
<feature type="non-terminal residue" evidence="1">
    <location>
        <position position="1"/>
    </location>
</feature>
<accession>A0A6P0BGN8</accession>
<dbReference type="Proteomes" id="UP000471560">
    <property type="component" value="Unassembled WGS sequence"/>
</dbReference>
<dbReference type="AlphaFoldDB" id="A0A6P0BGN8"/>
<organism evidence="1 2">
    <name type="scientific">Rhizobium leguminosarum</name>
    <dbReference type="NCBI Taxonomy" id="384"/>
    <lineage>
        <taxon>Bacteria</taxon>
        <taxon>Pseudomonadati</taxon>
        <taxon>Pseudomonadota</taxon>
        <taxon>Alphaproteobacteria</taxon>
        <taxon>Hyphomicrobiales</taxon>
        <taxon>Rhizobiaceae</taxon>
        <taxon>Rhizobium/Agrobacterium group</taxon>
        <taxon>Rhizobium</taxon>
    </lineage>
</organism>
<evidence type="ECO:0000313" key="2">
    <source>
        <dbReference type="Proteomes" id="UP000471560"/>
    </source>
</evidence>
<dbReference type="EMBL" id="WUEZ01000129">
    <property type="protein sequence ID" value="NEI39157.1"/>
    <property type="molecule type" value="Genomic_DNA"/>
</dbReference>
<reference evidence="1 2" key="1">
    <citation type="submission" date="2019-12" db="EMBL/GenBank/DDBJ databases">
        <title>Rhizobium genotypes associated with high levels of biological nitrogen fixation by grain legumes in a temperate-maritime cropping system.</title>
        <authorList>
            <person name="Maluk M."/>
            <person name="Francesc Ferrando Molina F."/>
            <person name="Lopez Del Egido L."/>
            <person name="Lafos M."/>
            <person name="Langarica-Fuentes A."/>
            <person name="Gebre Yohannes G."/>
            <person name="Young M.W."/>
            <person name="Martin P."/>
            <person name="Gantlett R."/>
            <person name="Kenicer G."/>
            <person name="Hawes C."/>
            <person name="Begg G.S."/>
            <person name="Quilliam R.S."/>
            <person name="Squire G.R."/>
            <person name="Poole P.S."/>
            <person name="Young P.W."/>
            <person name="Iannetta P.M."/>
            <person name="James E.K."/>
        </authorList>
    </citation>
    <scope>NUCLEOTIDE SEQUENCE [LARGE SCALE GENOMIC DNA]</scope>
    <source>
        <strain evidence="1 2">JHI1096</strain>
    </source>
</reference>
<gene>
    <name evidence="1" type="ORF">GR204_35490</name>
</gene>
<sequence>TEPWVIWPSRYHDPRTHEFIDRTRLMRARNKNKQNVE</sequence>